<reference evidence="2" key="1">
    <citation type="submission" date="2020-05" db="EMBL/GenBank/DDBJ databases">
        <authorList>
            <person name="Chiriac C."/>
            <person name="Salcher M."/>
            <person name="Ghai R."/>
            <person name="Kavagutti S V."/>
        </authorList>
    </citation>
    <scope>NUCLEOTIDE SEQUENCE</scope>
</reference>
<gene>
    <name evidence="2" type="ORF">UFOPK3174_00962</name>
</gene>
<protein>
    <submittedName>
        <fullName evidence="2">Unannotated protein</fullName>
    </submittedName>
</protein>
<feature type="region of interest" description="Disordered" evidence="1">
    <location>
        <begin position="37"/>
        <end position="68"/>
    </location>
</feature>
<organism evidence="2">
    <name type="scientific">freshwater metagenome</name>
    <dbReference type="NCBI Taxonomy" id="449393"/>
    <lineage>
        <taxon>unclassified sequences</taxon>
        <taxon>metagenomes</taxon>
        <taxon>ecological metagenomes</taxon>
    </lineage>
</organism>
<evidence type="ECO:0000313" key="2">
    <source>
        <dbReference type="EMBL" id="CAB4829924.1"/>
    </source>
</evidence>
<dbReference type="EMBL" id="CAFABH010000015">
    <property type="protein sequence ID" value="CAB4829924.1"/>
    <property type="molecule type" value="Genomic_DNA"/>
</dbReference>
<name>A0A6J7AAX0_9ZZZZ</name>
<dbReference type="AlphaFoldDB" id="A0A6J7AAX0"/>
<accession>A0A6J7AAX0</accession>
<sequence length="93" mass="10119">MGVVPPLWSASRRRVESIAVYAVRRVGLSTVRRPREARHPLLPLRRDGAGGAAEGSTSTGDATSSQVRRRIVGLRTRGVFLRGGYGDARHRQG</sequence>
<evidence type="ECO:0000256" key="1">
    <source>
        <dbReference type="SAM" id="MobiDB-lite"/>
    </source>
</evidence>
<feature type="compositionally biased region" description="Low complexity" evidence="1">
    <location>
        <begin position="54"/>
        <end position="65"/>
    </location>
</feature>
<feature type="compositionally biased region" description="Basic and acidic residues" evidence="1">
    <location>
        <begin position="37"/>
        <end position="48"/>
    </location>
</feature>
<proteinExistence type="predicted"/>